<dbReference type="AlphaFoldDB" id="A0A942UT75"/>
<gene>
    <name evidence="1" type="ORF">GOQ27_09500</name>
</gene>
<dbReference type="SUPFAM" id="SSF47240">
    <property type="entry name" value="Ferritin-like"/>
    <property type="match status" value="1"/>
</dbReference>
<dbReference type="Gene3D" id="1.20.1260.10">
    <property type="match status" value="1"/>
</dbReference>
<dbReference type="EMBL" id="WSFT01000036">
    <property type="protein sequence ID" value="MBS4538698.1"/>
    <property type="molecule type" value="Genomic_DNA"/>
</dbReference>
<reference evidence="1" key="1">
    <citation type="submission" date="2019-12" db="EMBL/GenBank/DDBJ databases">
        <title>Clostridiaceae gen. nov. sp. nov., isolated from sediment in Xinjiang, China.</title>
        <authorList>
            <person name="Zhang R."/>
        </authorList>
    </citation>
    <scope>NUCLEOTIDE SEQUENCE</scope>
    <source>
        <strain evidence="1">D2Q-11</strain>
    </source>
</reference>
<comment type="caution">
    <text evidence="1">The sequence shown here is derived from an EMBL/GenBank/DDBJ whole genome shotgun (WGS) entry which is preliminary data.</text>
</comment>
<proteinExistence type="predicted"/>
<protein>
    <recommendedName>
        <fullName evidence="3">Rubrerythrin</fullName>
    </recommendedName>
</protein>
<organism evidence="1 2">
    <name type="scientific">Anaeromonas frigoriresistens</name>
    <dbReference type="NCBI Taxonomy" id="2683708"/>
    <lineage>
        <taxon>Bacteria</taxon>
        <taxon>Bacillati</taxon>
        <taxon>Bacillota</taxon>
        <taxon>Tissierellia</taxon>
        <taxon>Tissierellales</taxon>
        <taxon>Thermohalobacteraceae</taxon>
        <taxon>Anaeromonas</taxon>
    </lineage>
</organism>
<dbReference type="InterPro" id="IPR012347">
    <property type="entry name" value="Ferritin-like"/>
</dbReference>
<accession>A0A942UT75</accession>
<name>A0A942UT75_9FIRM</name>
<evidence type="ECO:0008006" key="3">
    <source>
        <dbReference type="Google" id="ProtNLM"/>
    </source>
</evidence>
<dbReference type="InterPro" id="IPR009078">
    <property type="entry name" value="Ferritin-like_SF"/>
</dbReference>
<keyword evidence="2" id="KW-1185">Reference proteome</keyword>
<dbReference type="RefSeq" id="WP_203366612.1">
    <property type="nucleotide sequence ID" value="NZ_WSFT01000036.1"/>
</dbReference>
<dbReference type="Proteomes" id="UP000724672">
    <property type="component" value="Unassembled WGS sequence"/>
</dbReference>
<evidence type="ECO:0000313" key="2">
    <source>
        <dbReference type="Proteomes" id="UP000724672"/>
    </source>
</evidence>
<evidence type="ECO:0000313" key="1">
    <source>
        <dbReference type="EMBL" id="MBS4538698.1"/>
    </source>
</evidence>
<sequence>MGYTILDILDKLIQVEINIKNVYLEVAKITKFRRVNIVARILSKDKERHIEYYKEIREENSFELEEDIPFDIYDKISFLVNQFKTRIRIENFNTLDELLDYALEYEEMNKALLIDMQGRLLRKKEDNNTVAYKVLLEIIRERQKHISNIQNFIKPKNK</sequence>